<dbReference type="InterPro" id="IPR050297">
    <property type="entry name" value="LipidA_mod_glycosyltrf_83"/>
</dbReference>
<evidence type="ECO:0000256" key="7">
    <source>
        <dbReference type="ARBA" id="ARBA00023136"/>
    </source>
</evidence>
<gene>
    <name evidence="9" type="ORF">AB1207_02010</name>
</gene>
<evidence type="ECO:0000313" key="10">
    <source>
        <dbReference type="Proteomes" id="UP001555826"/>
    </source>
</evidence>
<protein>
    <recommendedName>
        <fullName evidence="11">Mannosyltransferase</fullName>
    </recommendedName>
</protein>
<name>A0ABV3P256_9ACTN</name>
<accession>A0ABV3P256</accession>
<evidence type="ECO:0000256" key="4">
    <source>
        <dbReference type="ARBA" id="ARBA00022679"/>
    </source>
</evidence>
<feature type="transmembrane region" description="Helical" evidence="8">
    <location>
        <begin position="91"/>
        <end position="111"/>
    </location>
</feature>
<proteinExistence type="predicted"/>
<organism evidence="9 10">
    <name type="scientific">Kineococcus endophyticus</name>
    <dbReference type="NCBI Taxonomy" id="1181883"/>
    <lineage>
        <taxon>Bacteria</taxon>
        <taxon>Bacillati</taxon>
        <taxon>Actinomycetota</taxon>
        <taxon>Actinomycetes</taxon>
        <taxon>Kineosporiales</taxon>
        <taxon>Kineosporiaceae</taxon>
        <taxon>Kineococcus</taxon>
    </lineage>
</organism>
<feature type="transmembrane region" description="Helical" evidence="8">
    <location>
        <begin position="316"/>
        <end position="334"/>
    </location>
</feature>
<feature type="transmembrane region" description="Helical" evidence="8">
    <location>
        <begin position="176"/>
        <end position="204"/>
    </location>
</feature>
<feature type="transmembrane region" description="Helical" evidence="8">
    <location>
        <begin position="20"/>
        <end position="39"/>
    </location>
</feature>
<evidence type="ECO:0000256" key="1">
    <source>
        <dbReference type="ARBA" id="ARBA00004651"/>
    </source>
</evidence>
<evidence type="ECO:0008006" key="11">
    <source>
        <dbReference type="Google" id="ProtNLM"/>
    </source>
</evidence>
<dbReference type="Proteomes" id="UP001555826">
    <property type="component" value="Unassembled WGS sequence"/>
</dbReference>
<comment type="caution">
    <text evidence="9">The sequence shown here is derived from an EMBL/GenBank/DDBJ whole genome shotgun (WGS) entry which is preliminary data.</text>
</comment>
<dbReference type="RefSeq" id="WP_367636092.1">
    <property type="nucleotide sequence ID" value="NZ_JBFNQN010000001.1"/>
</dbReference>
<evidence type="ECO:0000256" key="6">
    <source>
        <dbReference type="ARBA" id="ARBA00022989"/>
    </source>
</evidence>
<feature type="transmembrane region" description="Helical" evidence="8">
    <location>
        <begin position="371"/>
        <end position="387"/>
    </location>
</feature>
<feature type="transmembrane region" description="Helical" evidence="8">
    <location>
        <begin position="216"/>
        <end position="234"/>
    </location>
</feature>
<evidence type="ECO:0000256" key="2">
    <source>
        <dbReference type="ARBA" id="ARBA00022475"/>
    </source>
</evidence>
<evidence type="ECO:0000256" key="3">
    <source>
        <dbReference type="ARBA" id="ARBA00022676"/>
    </source>
</evidence>
<sequence>MSAPTREEARPALRRGPRDAVLLPLVGLLATVVVALGSWRPSLWTDEAATLSAAQRSPADLWRMLQHLDAVHGLYYAAMHVWTQVAGTSPLALRLPSAVAVGAGAVGVLVLTRRLTGSSSTALLAATVCTLLPRTAWSGTEARPTAVATALAVWATVLLVRALGAPRGSRVRWWAGYALVAAVGVVVDVYLLLLLVAHGATVLLLRDVPARRRLPWAVAAGAAGLVSAPVVLLVRSQGGQLGGSAPGPLALARRVVVDQFFLGETPTAGSGAGSGVTGGSWSWWQPAAVALAALGWALVAVALARSTAAGPVARWCLPWLLVPCGLVVLAALAVPASAGPLYNPRYFAFSAPALAVLLGCGLAALPGRRRLLVAGLAVLLAAPVLASQRTPHAKDASDWAQAAEHLCRSASPGDAVYFGARRPPVDGTVTLTTRNVSVAYPRCFAGLEDLTLTRTPAAAGDLTGRSRPLAAATADLAAHDTVWVVRRPTDATVAADDETLAQAGYVVAGRWSGPLDEVVEFTRG</sequence>
<feature type="transmembrane region" description="Helical" evidence="8">
    <location>
        <begin position="144"/>
        <end position="164"/>
    </location>
</feature>
<keyword evidence="2" id="KW-1003">Cell membrane</keyword>
<comment type="subcellular location">
    <subcellularLocation>
        <location evidence="1">Cell membrane</location>
        <topology evidence="1">Multi-pass membrane protein</topology>
    </subcellularLocation>
</comment>
<evidence type="ECO:0000313" key="9">
    <source>
        <dbReference type="EMBL" id="MEW9263513.1"/>
    </source>
</evidence>
<keyword evidence="10" id="KW-1185">Reference proteome</keyword>
<reference evidence="9 10" key="1">
    <citation type="submission" date="2024-07" db="EMBL/GenBank/DDBJ databases">
        <authorList>
            <person name="Thanompreechachai J."/>
            <person name="Duangmal K."/>
        </authorList>
    </citation>
    <scope>NUCLEOTIDE SEQUENCE [LARGE SCALE GENOMIC DNA]</scope>
    <source>
        <strain evidence="9 10">KCTC 19886</strain>
    </source>
</reference>
<dbReference type="PANTHER" id="PTHR33908:SF3">
    <property type="entry name" value="UNDECAPRENYL PHOSPHATE-ALPHA-4-AMINO-4-DEOXY-L-ARABINOSE ARABINOSYL TRANSFERASE"/>
    <property type="match status" value="1"/>
</dbReference>
<keyword evidence="6 8" id="KW-1133">Transmembrane helix</keyword>
<evidence type="ECO:0000256" key="5">
    <source>
        <dbReference type="ARBA" id="ARBA00022692"/>
    </source>
</evidence>
<feature type="transmembrane region" description="Helical" evidence="8">
    <location>
        <begin position="283"/>
        <end position="304"/>
    </location>
</feature>
<dbReference type="EMBL" id="JBFNQN010000001">
    <property type="protein sequence ID" value="MEW9263513.1"/>
    <property type="molecule type" value="Genomic_DNA"/>
</dbReference>
<keyword evidence="5 8" id="KW-0812">Transmembrane</keyword>
<keyword evidence="4" id="KW-0808">Transferase</keyword>
<evidence type="ECO:0000256" key="8">
    <source>
        <dbReference type="SAM" id="Phobius"/>
    </source>
</evidence>
<feature type="transmembrane region" description="Helical" evidence="8">
    <location>
        <begin position="346"/>
        <end position="364"/>
    </location>
</feature>
<dbReference type="PANTHER" id="PTHR33908">
    <property type="entry name" value="MANNOSYLTRANSFERASE YKCB-RELATED"/>
    <property type="match status" value="1"/>
</dbReference>
<keyword evidence="3" id="KW-0328">Glycosyltransferase</keyword>
<keyword evidence="7 8" id="KW-0472">Membrane</keyword>